<dbReference type="PROSITE" id="PS50110">
    <property type="entry name" value="RESPONSE_REGULATORY"/>
    <property type="match status" value="1"/>
</dbReference>
<dbReference type="HAMAP" id="MF_00099">
    <property type="entry name" value="CheB_chemtxs"/>
    <property type="match status" value="1"/>
</dbReference>
<feature type="domain" description="CheB-type methylesterase" evidence="10">
    <location>
        <begin position="148"/>
        <end position="338"/>
    </location>
</feature>
<dbReference type="GO" id="GO:0050568">
    <property type="term" value="F:protein-glutamine glutaminase activity"/>
    <property type="evidence" value="ECO:0007669"/>
    <property type="project" value="UniProtKB-UniRule"/>
</dbReference>
<dbReference type="OrthoDB" id="9793421at2"/>
<name>A0A1H8DR06_9SPHN</name>
<dbReference type="PROSITE" id="PS50122">
    <property type="entry name" value="CHEB"/>
    <property type="match status" value="1"/>
</dbReference>
<evidence type="ECO:0000259" key="9">
    <source>
        <dbReference type="PROSITE" id="PS50110"/>
    </source>
</evidence>
<dbReference type="SUPFAM" id="SSF52172">
    <property type="entry name" value="CheY-like"/>
    <property type="match status" value="1"/>
</dbReference>
<keyword evidence="3 5" id="KW-0378">Hydrolase</keyword>
<sequence length="338" mass="35825">MTVRTLIVDDSASMRALIARTLSNDPAIEVVGAAEDPFQAREMIKTLDPDVITLDVEMPGMNGLDFLDRIMRLRPMPVVMLSTLTQAGAAATIEALEIGAFDCCAKPAHGQLDPALVETVKAAGTSRRRQPRRTANSPTGTPPADYTPRPDTLIALGASTGGVEALIELLSGFPANCPPTVVVQHMPGTFTGSFAARLDRLTPPHVSEARSGERLQAGHVYLAPGGTHHLEVRGSNHWYCRLVPDDPVSGHRPSVDRLFASVAQTCGSKAVGAILTGMGRDGATGLKAMRNAGSFTVGQDQATSTVYGMPCVAFEIGAVEQQLPLSRIARPLLDRCRA</sequence>
<dbReference type="RefSeq" id="WP_093665559.1">
    <property type="nucleotide sequence ID" value="NZ_FOCF01000004.1"/>
</dbReference>
<evidence type="ECO:0000256" key="6">
    <source>
        <dbReference type="PROSITE-ProRule" id="PRU00050"/>
    </source>
</evidence>
<accession>A0A1H8DR06</accession>
<evidence type="ECO:0000256" key="1">
    <source>
        <dbReference type="ARBA" id="ARBA00022490"/>
    </source>
</evidence>
<evidence type="ECO:0000256" key="4">
    <source>
        <dbReference type="ARBA" id="ARBA00048267"/>
    </source>
</evidence>
<dbReference type="InterPro" id="IPR035909">
    <property type="entry name" value="CheB_C"/>
</dbReference>
<dbReference type="NCBIfam" id="NF001965">
    <property type="entry name" value="PRK00742.1"/>
    <property type="match status" value="1"/>
</dbReference>
<evidence type="ECO:0000256" key="5">
    <source>
        <dbReference type="HAMAP-Rule" id="MF_00099"/>
    </source>
</evidence>
<evidence type="ECO:0000256" key="2">
    <source>
        <dbReference type="ARBA" id="ARBA00022500"/>
    </source>
</evidence>
<dbReference type="Pfam" id="PF01339">
    <property type="entry name" value="CheB_methylest"/>
    <property type="match status" value="1"/>
</dbReference>
<evidence type="ECO:0000256" key="8">
    <source>
        <dbReference type="SAM" id="MobiDB-lite"/>
    </source>
</evidence>
<comment type="catalytic activity">
    <reaction evidence="5">
        <text>L-glutaminyl-[protein] + H2O = L-glutamyl-[protein] + NH4(+)</text>
        <dbReference type="Rhea" id="RHEA:16441"/>
        <dbReference type="Rhea" id="RHEA-COMP:10207"/>
        <dbReference type="Rhea" id="RHEA-COMP:10208"/>
        <dbReference type="ChEBI" id="CHEBI:15377"/>
        <dbReference type="ChEBI" id="CHEBI:28938"/>
        <dbReference type="ChEBI" id="CHEBI:29973"/>
        <dbReference type="ChEBI" id="CHEBI:30011"/>
        <dbReference type="EC" id="3.5.1.44"/>
    </reaction>
</comment>
<dbReference type="Gene3D" id="3.40.50.2300">
    <property type="match status" value="1"/>
</dbReference>
<dbReference type="STRING" id="1166340.SAMN05192583_2021"/>
<feature type="active site" evidence="5 6">
    <location>
        <position position="281"/>
    </location>
</feature>
<dbReference type="PIRSF" id="PIRSF000876">
    <property type="entry name" value="RR_chemtxs_CheB"/>
    <property type="match status" value="1"/>
</dbReference>
<reference evidence="12" key="1">
    <citation type="submission" date="2016-10" db="EMBL/GenBank/DDBJ databases">
        <authorList>
            <person name="Varghese N."/>
            <person name="Submissions S."/>
        </authorList>
    </citation>
    <scope>NUCLEOTIDE SEQUENCE [LARGE SCALE GENOMIC DNA]</scope>
    <source>
        <strain evidence="12">S6-262</strain>
    </source>
</reference>
<comment type="domain">
    <text evidence="5">Contains a C-terminal catalytic domain, and an N-terminal region which modulates catalytic activity.</text>
</comment>
<keyword evidence="5 7" id="KW-0597">Phosphoprotein</keyword>
<comment type="catalytic activity">
    <reaction evidence="4 5">
        <text>[protein]-L-glutamate 5-O-methyl ester + H2O = L-glutamyl-[protein] + methanol + H(+)</text>
        <dbReference type="Rhea" id="RHEA:23236"/>
        <dbReference type="Rhea" id="RHEA-COMP:10208"/>
        <dbReference type="Rhea" id="RHEA-COMP:10311"/>
        <dbReference type="ChEBI" id="CHEBI:15377"/>
        <dbReference type="ChEBI" id="CHEBI:15378"/>
        <dbReference type="ChEBI" id="CHEBI:17790"/>
        <dbReference type="ChEBI" id="CHEBI:29973"/>
        <dbReference type="ChEBI" id="CHEBI:82795"/>
        <dbReference type="EC" id="3.1.1.61"/>
    </reaction>
</comment>
<dbReference type="InterPro" id="IPR011006">
    <property type="entry name" value="CheY-like_superfamily"/>
</dbReference>
<keyword evidence="2 5" id="KW-0145">Chemotaxis</keyword>
<dbReference type="PANTHER" id="PTHR42872">
    <property type="entry name" value="PROTEIN-GLUTAMATE METHYLESTERASE/PROTEIN-GLUTAMINE GLUTAMINASE"/>
    <property type="match status" value="1"/>
</dbReference>
<feature type="domain" description="Response regulatory" evidence="9">
    <location>
        <begin position="4"/>
        <end position="121"/>
    </location>
</feature>
<organism evidence="11 12">
    <name type="scientific">Sphingomonas gellani</name>
    <dbReference type="NCBI Taxonomy" id="1166340"/>
    <lineage>
        <taxon>Bacteria</taxon>
        <taxon>Pseudomonadati</taxon>
        <taxon>Pseudomonadota</taxon>
        <taxon>Alphaproteobacteria</taxon>
        <taxon>Sphingomonadales</taxon>
        <taxon>Sphingomonadaceae</taxon>
        <taxon>Sphingomonas</taxon>
    </lineage>
</organism>
<dbReference type="CDD" id="cd16432">
    <property type="entry name" value="CheB_Rec"/>
    <property type="match status" value="1"/>
</dbReference>
<protein>
    <recommendedName>
        <fullName evidence="5">Protein-glutamate methylesterase/protein-glutamine glutaminase</fullName>
        <ecNumber evidence="5">3.1.1.61</ecNumber>
        <ecNumber evidence="5">3.5.1.44</ecNumber>
    </recommendedName>
</protein>
<dbReference type="Proteomes" id="UP000199206">
    <property type="component" value="Unassembled WGS sequence"/>
</dbReference>
<comment type="PTM">
    <text evidence="5">Phosphorylated by CheA. Phosphorylation of the N-terminal regulatory domain activates the methylesterase activity.</text>
</comment>
<evidence type="ECO:0000259" key="10">
    <source>
        <dbReference type="PROSITE" id="PS50122"/>
    </source>
</evidence>
<comment type="similarity">
    <text evidence="5">Belongs to the CheB family.</text>
</comment>
<dbReference type="CDD" id="cd17541">
    <property type="entry name" value="REC_CheB-like"/>
    <property type="match status" value="1"/>
</dbReference>
<dbReference type="SUPFAM" id="SSF52738">
    <property type="entry name" value="Methylesterase CheB, C-terminal domain"/>
    <property type="match status" value="1"/>
</dbReference>
<dbReference type="EC" id="3.5.1.44" evidence="5"/>
<evidence type="ECO:0000256" key="3">
    <source>
        <dbReference type="ARBA" id="ARBA00022801"/>
    </source>
</evidence>
<dbReference type="GO" id="GO:0008984">
    <property type="term" value="F:protein-glutamate methylesterase activity"/>
    <property type="evidence" value="ECO:0007669"/>
    <property type="project" value="UniProtKB-UniRule"/>
</dbReference>
<evidence type="ECO:0000256" key="7">
    <source>
        <dbReference type="PROSITE-ProRule" id="PRU00169"/>
    </source>
</evidence>
<dbReference type="AlphaFoldDB" id="A0A1H8DR06"/>
<feature type="active site" evidence="5 6">
    <location>
        <position position="159"/>
    </location>
</feature>
<feature type="region of interest" description="Disordered" evidence="8">
    <location>
        <begin position="122"/>
        <end position="151"/>
    </location>
</feature>
<dbReference type="GO" id="GO:0006935">
    <property type="term" value="P:chemotaxis"/>
    <property type="evidence" value="ECO:0007669"/>
    <property type="project" value="UniProtKB-UniRule"/>
</dbReference>
<feature type="modified residue" description="4-aspartylphosphate" evidence="5 7">
    <location>
        <position position="55"/>
    </location>
</feature>
<keyword evidence="12" id="KW-1185">Reference proteome</keyword>
<dbReference type="InterPro" id="IPR000673">
    <property type="entry name" value="Sig_transdc_resp-reg_Me-estase"/>
</dbReference>
<gene>
    <name evidence="5" type="primary">cheB</name>
    <name evidence="11" type="ORF">SAMN05192583_2021</name>
</gene>
<dbReference type="GO" id="GO:0005737">
    <property type="term" value="C:cytoplasm"/>
    <property type="evidence" value="ECO:0007669"/>
    <property type="project" value="UniProtKB-SubCell"/>
</dbReference>
<dbReference type="PANTHER" id="PTHR42872:SF6">
    <property type="entry name" value="PROTEIN-GLUTAMATE METHYLESTERASE_PROTEIN-GLUTAMINE GLUTAMINASE"/>
    <property type="match status" value="1"/>
</dbReference>
<dbReference type="EMBL" id="FOCF01000004">
    <property type="protein sequence ID" value="SEN09605.1"/>
    <property type="molecule type" value="Genomic_DNA"/>
</dbReference>
<comment type="function">
    <text evidence="5">Involved in chemotaxis. Part of a chemotaxis signal transduction system that modulates chemotaxis in response to various stimuli. Catalyzes the demethylation of specific methylglutamate residues introduced into the chemoreceptors (methyl-accepting chemotaxis proteins or MCP) by CheR. Also mediates the irreversible deamidation of specific glutamine residues to glutamic acid.</text>
</comment>
<proteinExistence type="inferred from homology"/>
<dbReference type="GO" id="GO:0000156">
    <property type="term" value="F:phosphorelay response regulator activity"/>
    <property type="evidence" value="ECO:0007669"/>
    <property type="project" value="InterPro"/>
</dbReference>
<dbReference type="Gene3D" id="3.40.50.180">
    <property type="entry name" value="Methylesterase CheB, C-terminal domain"/>
    <property type="match status" value="1"/>
</dbReference>
<dbReference type="SMART" id="SM00448">
    <property type="entry name" value="REC"/>
    <property type="match status" value="1"/>
</dbReference>
<evidence type="ECO:0000313" key="11">
    <source>
        <dbReference type="EMBL" id="SEN09605.1"/>
    </source>
</evidence>
<keyword evidence="1 5" id="KW-0963">Cytoplasm</keyword>
<feature type="active site" evidence="5 6">
    <location>
        <position position="185"/>
    </location>
</feature>
<dbReference type="InterPro" id="IPR008248">
    <property type="entry name" value="CheB-like"/>
</dbReference>
<comment type="subcellular location">
    <subcellularLocation>
        <location evidence="5">Cytoplasm</location>
    </subcellularLocation>
</comment>
<dbReference type="Pfam" id="PF00072">
    <property type="entry name" value="Response_reg"/>
    <property type="match status" value="1"/>
</dbReference>
<evidence type="ECO:0000313" key="12">
    <source>
        <dbReference type="Proteomes" id="UP000199206"/>
    </source>
</evidence>
<dbReference type="NCBIfam" id="NF009206">
    <property type="entry name" value="PRK12555.1"/>
    <property type="match status" value="1"/>
</dbReference>
<dbReference type="EC" id="3.1.1.61" evidence="5"/>
<dbReference type="InterPro" id="IPR001789">
    <property type="entry name" value="Sig_transdc_resp-reg_receiver"/>
</dbReference>